<organism evidence="15">
    <name type="scientific">Haemonchus placei</name>
    <name type="common">Barber's pole worm</name>
    <dbReference type="NCBI Taxonomy" id="6290"/>
    <lineage>
        <taxon>Eukaryota</taxon>
        <taxon>Metazoa</taxon>
        <taxon>Ecdysozoa</taxon>
        <taxon>Nematoda</taxon>
        <taxon>Chromadorea</taxon>
        <taxon>Rhabditida</taxon>
        <taxon>Rhabditina</taxon>
        <taxon>Rhabditomorpha</taxon>
        <taxon>Strongyloidea</taxon>
        <taxon>Trichostrongylidae</taxon>
        <taxon>Haemonchus</taxon>
    </lineage>
</organism>
<keyword evidence="9" id="KW-0970">Cilium biogenesis/degradation</keyword>
<keyword evidence="12" id="KW-0505">Motor protein</keyword>
<dbReference type="WBParaSite" id="HPLM_0001706001-mRNA-1">
    <property type="protein sequence ID" value="HPLM_0001706001-mRNA-1"/>
    <property type="gene ID" value="HPLM_0001706001"/>
</dbReference>
<accession>A0A0N4WYU0</accession>
<dbReference type="InterPro" id="IPR027417">
    <property type="entry name" value="P-loop_NTPase"/>
</dbReference>
<evidence type="ECO:0000256" key="1">
    <source>
        <dbReference type="ARBA" id="ARBA00004120"/>
    </source>
</evidence>
<evidence type="ECO:0000256" key="12">
    <source>
        <dbReference type="ARBA" id="ARBA00023175"/>
    </source>
</evidence>
<keyword evidence="11" id="KW-0969">Cilium</keyword>
<dbReference type="InterPro" id="IPR022780">
    <property type="entry name" value="Dynein_light_int_chain"/>
</dbReference>
<dbReference type="GO" id="GO:0005930">
    <property type="term" value="C:axoneme"/>
    <property type="evidence" value="ECO:0007669"/>
    <property type="project" value="UniProtKB-SubCell"/>
</dbReference>
<evidence type="ECO:0000256" key="13">
    <source>
        <dbReference type="ARBA" id="ARBA00023212"/>
    </source>
</evidence>
<dbReference type="GO" id="GO:0036064">
    <property type="term" value="C:ciliary basal body"/>
    <property type="evidence" value="ECO:0007669"/>
    <property type="project" value="TreeGrafter"/>
</dbReference>
<keyword evidence="14" id="KW-0966">Cell projection</keyword>
<keyword evidence="10" id="KW-0243">Dynein</keyword>
<evidence type="ECO:0000313" key="15">
    <source>
        <dbReference type="WBParaSite" id="HPLM_0001706001-mRNA-1"/>
    </source>
</evidence>
<dbReference type="GO" id="GO:0035721">
    <property type="term" value="P:intraciliary retrograde transport"/>
    <property type="evidence" value="ECO:0007669"/>
    <property type="project" value="InterPro"/>
</dbReference>
<evidence type="ECO:0000256" key="3">
    <source>
        <dbReference type="ARBA" id="ARBA00004430"/>
    </source>
</evidence>
<evidence type="ECO:0000256" key="8">
    <source>
        <dbReference type="ARBA" id="ARBA00022701"/>
    </source>
</evidence>
<protein>
    <recommendedName>
        <fullName evidence="5">Cytoplasmic dynein 2 light intermediate chain 1</fullName>
    </recommendedName>
</protein>
<evidence type="ECO:0000256" key="2">
    <source>
        <dbReference type="ARBA" id="ARBA00004300"/>
    </source>
</evidence>
<keyword evidence="6" id="KW-0217">Developmental protein</keyword>
<evidence type="ECO:0000256" key="14">
    <source>
        <dbReference type="ARBA" id="ARBA00023273"/>
    </source>
</evidence>
<dbReference type="OMA" id="FWEIAQG"/>
<dbReference type="PANTHER" id="PTHR13236">
    <property type="entry name" value="DYNEIN 2 LIGHT INTERMEDIATE CHAIN, ISOFORM 2"/>
    <property type="match status" value="1"/>
</dbReference>
<dbReference type="GO" id="GO:0005874">
    <property type="term" value="C:microtubule"/>
    <property type="evidence" value="ECO:0007669"/>
    <property type="project" value="UniProtKB-KW"/>
</dbReference>
<evidence type="ECO:0000256" key="6">
    <source>
        <dbReference type="ARBA" id="ARBA00022473"/>
    </source>
</evidence>
<dbReference type="PANTHER" id="PTHR13236:SF0">
    <property type="entry name" value="CYTOPLASMIC DYNEIN 2 LIGHT INTERMEDIATE CHAIN 1"/>
    <property type="match status" value="1"/>
</dbReference>
<evidence type="ECO:0000256" key="7">
    <source>
        <dbReference type="ARBA" id="ARBA00022490"/>
    </source>
</evidence>
<dbReference type="AlphaFoldDB" id="A0A0N4WYU0"/>
<sequence>LLVEGKSTLVNKFLDKNEEAKETIALEYVYARRTRGNNKDVCHIWELASGTKLAQLLAVPLVKENIESTSVVLVLDLTRPYELWITMEALMSAASRYAEAAIRNLDDRGQMAIKNRLTARMLDYKEDAKMCSPFPIPLVIVGTKYDEFQFYSCYNEQLVKIGRSWFSHLAFGTSIFKGKIDDHNKPIYIVCGMDTFESIGPPPIDTASFSRAGQPINLWKNAFCDHFEQKDRDITDKSTDDQQLFREPAIDNLVAQREKDLEVYIKQKKDRQAAEARAAQKLTSV</sequence>
<dbReference type="Pfam" id="PF05783">
    <property type="entry name" value="DLIC"/>
    <property type="match status" value="1"/>
</dbReference>
<comment type="similarity">
    <text evidence="4">Belongs to the dynein light intermediate chain family.</text>
</comment>
<proteinExistence type="inferred from homology"/>
<keyword evidence="8" id="KW-0493">Microtubule</keyword>
<reference evidence="15" key="1">
    <citation type="submission" date="2017-02" db="UniProtKB">
        <authorList>
            <consortium name="WormBaseParasite"/>
        </authorList>
    </citation>
    <scope>IDENTIFICATION</scope>
</reference>
<dbReference type="InterPro" id="IPR040045">
    <property type="entry name" value="DYNC2LI1"/>
</dbReference>
<evidence type="ECO:0000256" key="5">
    <source>
        <dbReference type="ARBA" id="ARBA00018863"/>
    </source>
</evidence>
<dbReference type="SUPFAM" id="SSF52540">
    <property type="entry name" value="P-loop containing nucleoside triphosphate hydrolases"/>
    <property type="match status" value="1"/>
</dbReference>
<evidence type="ECO:0000256" key="9">
    <source>
        <dbReference type="ARBA" id="ARBA00022794"/>
    </source>
</evidence>
<evidence type="ECO:0000256" key="4">
    <source>
        <dbReference type="ARBA" id="ARBA00006831"/>
    </source>
</evidence>
<dbReference type="GO" id="GO:0045504">
    <property type="term" value="F:dynein heavy chain binding"/>
    <property type="evidence" value="ECO:0007669"/>
    <property type="project" value="TreeGrafter"/>
</dbReference>
<dbReference type="GO" id="GO:0005813">
    <property type="term" value="C:centrosome"/>
    <property type="evidence" value="ECO:0007669"/>
    <property type="project" value="UniProtKB-SubCell"/>
</dbReference>
<evidence type="ECO:0000256" key="10">
    <source>
        <dbReference type="ARBA" id="ARBA00023017"/>
    </source>
</evidence>
<dbReference type="GO" id="GO:0035735">
    <property type="term" value="P:intraciliary transport involved in cilium assembly"/>
    <property type="evidence" value="ECO:0007669"/>
    <property type="project" value="InterPro"/>
</dbReference>
<evidence type="ECO:0000256" key="11">
    <source>
        <dbReference type="ARBA" id="ARBA00023069"/>
    </source>
</evidence>
<keyword evidence="7" id="KW-0963">Cytoplasm</keyword>
<comment type="subcellular location">
    <subcellularLocation>
        <location evidence="3">Cytoplasm</location>
        <location evidence="3">Cytoskeleton</location>
        <location evidence="3">Cilium axoneme</location>
    </subcellularLocation>
    <subcellularLocation>
        <location evidence="1">Cytoplasm</location>
        <location evidence="1">Cytoskeleton</location>
        <location evidence="1">Cilium basal body</location>
    </subcellularLocation>
    <subcellularLocation>
        <location evidence="2">Cytoplasm</location>
        <location evidence="2">Cytoskeleton</location>
        <location evidence="2">Microtubule organizing center</location>
        <location evidence="2">Centrosome</location>
    </subcellularLocation>
</comment>
<name>A0A0N4WYU0_HAEPC</name>
<dbReference type="GO" id="GO:0005868">
    <property type="term" value="C:cytoplasmic dynein complex"/>
    <property type="evidence" value="ECO:0007669"/>
    <property type="project" value="InterPro"/>
</dbReference>
<keyword evidence="13" id="KW-0206">Cytoskeleton</keyword>